<gene>
    <name evidence="2" type="ORF">EAG_08014</name>
</gene>
<dbReference type="EMBL" id="GL440122">
    <property type="protein sequence ID" value="EFN66239.1"/>
    <property type="molecule type" value="Genomic_DNA"/>
</dbReference>
<proteinExistence type="predicted"/>
<keyword evidence="3" id="KW-1185">Reference proteome</keyword>
<dbReference type="AlphaFoldDB" id="E2AK01"/>
<reference evidence="2 3" key="1">
    <citation type="journal article" date="2010" name="Science">
        <title>Genomic comparison of the ants Camponotus floridanus and Harpegnathos saltator.</title>
        <authorList>
            <person name="Bonasio R."/>
            <person name="Zhang G."/>
            <person name="Ye C."/>
            <person name="Mutti N.S."/>
            <person name="Fang X."/>
            <person name="Qin N."/>
            <person name="Donahue G."/>
            <person name="Yang P."/>
            <person name="Li Q."/>
            <person name="Li C."/>
            <person name="Zhang P."/>
            <person name="Huang Z."/>
            <person name="Berger S.L."/>
            <person name="Reinberg D."/>
            <person name="Wang J."/>
            <person name="Liebig J."/>
        </authorList>
    </citation>
    <scope>NUCLEOTIDE SEQUENCE [LARGE SCALE GENOMIC DNA]</scope>
    <source>
        <strain evidence="3">C129</strain>
    </source>
</reference>
<name>E2AK01_CAMFO</name>
<dbReference type="InParanoid" id="E2AK01"/>
<evidence type="ECO:0000259" key="1">
    <source>
        <dbReference type="PROSITE" id="PS50853"/>
    </source>
</evidence>
<accession>E2AK01</accession>
<protein>
    <submittedName>
        <fullName evidence="2">Protein sevenless</fullName>
    </submittedName>
</protein>
<dbReference type="Gene3D" id="2.60.40.10">
    <property type="entry name" value="Immunoglobulins"/>
    <property type="match status" value="1"/>
</dbReference>
<evidence type="ECO:0000313" key="2">
    <source>
        <dbReference type="EMBL" id="EFN66239.1"/>
    </source>
</evidence>
<dbReference type="InterPro" id="IPR036116">
    <property type="entry name" value="FN3_sf"/>
</dbReference>
<dbReference type="Proteomes" id="UP000000311">
    <property type="component" value="Unassembled WGS sequence"/>
</dbReference>
<dbReference type="PROSITE" id="PS50853">
    <property type="entry name" value="FN3"/>
    <property type="match status" value="1"/>
</dbReference>
<sequence length="236" mass="27764">MRCLTPDEKVYNFENVTAMANSIIVNLPEPVVKSGCKKYNLPPIIYTIFVSHCLDNNLNKSEEFNVLTAERYYEIQNLTPFTEYKLKFTLSNFYFDQLLINPFDSNVIQIKTNLGKLNAPENISVLALTPTIAVVHWMPPKKLNCVVVTYEVHWKLVNDTQQENKQFINVPKRMADGRFFTKINLSLPVQDYLIYVRVYPSNFSNFYKESLSKIDHIYSEPKLRTKHYYFERDQHK</sequence>
<dbReference type="CDD" id="cd00063">
    <property type="entry name" value="FN3"/>
    <property type="match status" value="1"/>
</dbReference>
<dbReference type="InterPro" id="IPR003961">
    <property type="entry name" value="FN3_dom"/>
</dbReference>
<dbReference type="OrthoDB" id="65481at2759"/>
<organism evidence="3">
    <name type="scientific">Camponotus floridanus</name>
    <name type="common">Florida carpenter ant</name>
    <dbReference type="NCBI Taxonomy" id="104421"/>
    <lineage>
        <taxon>Eukaryota</taxon>
        <taxon>Metazoa</taxon>
        <taxon>Ecdysozoa</taxon>
        <taxon>Arthropoda</taxon>
        <taxon>Hexapoda</taxon>
        <taxon>Insecta</taxon>
        <taxon>Pterygota</taxon>
        <taxon>Neoptera</taxon>
        <taxon>Endopterygota</taxon>
        <taxon>Hymenoptera</taxon>
        <taxon>Apocrita</taxon>
        <taxon>Aculeata</taxon>
        <taxon>Formicoidea</taxon>
        <taxon>Formicidae</taxon>
        <taxon>Formicinae</taxon>
        <taxon>Camponotus</taxon>
    </lineage>
</organism>
<dbReference type="STRING" id="104421.E2AK01"/>
<evidence type="ECO:0000313" key="3">
    <source>
        <dbReference type="Proteomes" id="UP000000311"/>
    </source>
</evidence>
<dbReference type="InterPro" id="IPR013783">
    <property type="entry name" value="Ig-like_fold"/>
</dbReference>
<dbReference type="SUPFAM" id="SSF49265">
    <property type="entry name" value="Fibronectin type III"/>
    <property type="match status" value="1"/>
</dbReference>
<feature type="domain" description="Fibronectin type-III" evidence="1">
    <location>
        <begin position="119"/>
        <end position="222"/>
    </location>
</feature>